<keyword evidence="3" id="KW-0694">RNA-binding</keyword>
<evidence type="ECO:0000256" key="3">
    <source>
        <dbReference type="PROSITE-ProRule" id="PRU00182"/>
    </source>
</evidence>
<dbReference type="InterPro" id="IPR002942">
    <property type="entry name" value="S4_RNA-bd"/>
</dbReference>
<dbReference type="InterPro" id="IPR006224">
    <property type="entry name" value="PsdUridine_synth_RluA-like_CS"/>
</dbReference>
<keyword evidence="2" id="KW-0413">Isomerase</keyword>
<dbReference type="SUPFAM" id="SSF55174">
    <property type="entry name" value="Alpha-L RNA-binding motif"/>
    <property type="match status" value="1"/>
</dbReference>
<feature type="domain" description="Pseudouridine synthase RsuA/RluA-like" evidence="5">
    <location>
        <begin position="111"/>
        <end position="224"/>
    </location>
</feature>
<dbReference type="InterPro" id="IPR050188">
    <property type="entry name" value="RluA_PseudoU_synthase"/>
</dbReference>
<evidence type="ECO:0000313" key="8">
    <source>
        <dbReference type="Proteomes" id="UP000199581"/>
    </source>
</evidence>
<dbReference type="PANTHER" id="PTHR21600">
    <property type="entry name" value="MITOCHONDRIAL RNA PSEUDOURIDINE SYNTHASE"/>
    <property type="match status" value="1"/>
</dbReference>
<dbReference type="SUPFAM" id="SSF55120">
    <property type="entry name" value="Pseudouridine synthase"/>
    <property type="match status" value="1"/>
</dbReference>
<gene>
    <name evidence="7" type="ORF">SAMN05421830_106148</name>
</gene>
<comment type="similarity">
    <text evidence="1">Belongs to the pseudouridine synthase RluA family.</text>
</comment>
<dbReference type="EMBL" id="FOTO01000006">
    <property type="protein sequence ID" value="SFL78829.1"/>
    <property type="molecule type" value="Genomic_DNA"/>
</dbReference>
<dbReference type="GO" id="GO:0000455">
    <property type="term" value="P:enzyme-directed rRNA pseudouridine synthesis"/>
    <property type="evidence" value="ECO:0007669"/>
    <property type="project" value="UniProtKB-ARBA"/>
</dbReference>
<dbReference type="PROSITE" id="PS01129">
    <property type="entry name" value="PSI_RLU"/>
    <property type="match status" value="1"/>
</dbReference>
<dbReference type="PROSITE" id="PS50889">
    <property type="entry name" value="S4"/>
    <property type="match status" value="1"/>
</dbReference>
<dbReference type="Pfam" id="PF00849">
    <property type="entry name" value="PseudoU_synth_2"/>
    <property type="match status" value="1"/>
</dbReference>
<dbReference type="AlphaFoldDB" id="A0A8G2C3C1"/>
<comment type="caution">
    <text evidence="7">The sequence shown here is derived from an EMBL/GenBank/DDBJ whole genome shotgun (WGS) entry which is preliminary data.</text>
</comment>
<dbReference type="Gene3D" id="3.30.2350.10">
    <property type="entry name" value="Pseudouridine synthase"/>
    <property type="match status" value="1"/>
</dbReference>
<evidence type="ECO:0000259" key="5">
    <source>
        <dbReference type="Pfam" id="PF00849"/>
    </source>
</evidence>
<reference evidence="7 8" key="1">
    <citation type="submission" date="2016-10" db="EMBL/GenBank/DDBJ databases">
        <authorList>
            <person name="Varghese N."/>
            <person name="Submissions S."/>
        </authorList>
    </citation>
    <scope>NUCLEOTIDE SEQUENCE [LARGE SCALE GENOMIC DNA]</scope>
    <source>
        <strain evidence="7 8">DSM 1741</strain>
    </source>
</reference>
<dbReference type="InterPro" id="IPR006145">
    <property type="entry name" value="PsdUridine_synth_RsuA/RluA"/>
</dbReference>
<protein>
    <submittedName>
        <fullName evidence="7">23S rRNA pseudouridine1911/1915/1917 synthase</fullName>
    </submittedName>
</protein>
<name>A0A8G2C3C1_DESNO</name>
<dbReference type="CDD" id="cd00165">
    <property type="entry name" value="S4"/>
    <property type="match status" value="1"/>
</dbReference>
<evidence type="ECO:0000256" key="4">
    <source>
        <dbReference type="SAM" id="MobiDB-lite"/>
    </source>
</evidence>
<dbReference type="Proteomes" id="UP000199581">
    <property type="component" value="Unassembled WGS sequence"/>
</dbReference>
<accession>A0A8G2C3C1</accession>
<dbReference type="InterPro" id="IPR036986">
    <property type="entry name" value="S4_RNA-bd_sf"/>
</dbReference>
<dbReference type="Gene3D" id="3.10.290.10">
    <property type="entry name" value="RNA-binding S4 domain"/>
    <property type="match status" value="1"/>
</dbReference>
<dbReference type="OrthoDB" id="128480at2"/>
<dbReference type="InterPro" id="IPR020103">
    <property type="entry name" value="PsdUridine_synth_cat_dom_sf"/>
</dbReference>
<keyword evidence="8" id="KW-1185">Reference proteome</keyword>
<dbReference type="CDD" id="cd02869">
    <property type="entry name" value="PseudoU_synth_RluA_like"/>
    <property type="match status" value="1"/>
</dbReference>
<organism evidence="7 8">
    <name type="scientific">Desulfomicrobium norvegicum (strain DSM 1741 / NCIMB 8310)</name>
    <name type="common">Desulfovibrio baculatus (strain Norway 4)</name>
    <name type="synonym">Desulfovibrio desulfuricans (strain Norway 4)</name>
    <dbReference type="NCBI Taxonomy" id="52561"/>
    <lineage>
        <taxon>Bacteria</taxon>
        <taxon>Pseudomonadati</taxon>
        <taxon>Thermodesulfobacteriota</taxon>
        <taxon>Desulfovibrionia</taxon>
        <taxon>Desulfovibrionales</taxon>
        <taxon>Desulfomicrobiaceae</taxon>
        <taxon>Desulfomicrobium</taxon>
    </lineage>
</organism>
<dbReference type="GO" id="GO:0003723">
    <property type="term" value="F:RNA binding"/>
    <property type="evidence" value="ECO:0007669"/>
    <property type="project" value="UniProtKB-KW"/>
</dbReference>
<dbReference type="RefSeq" id="WP_092192199.1">
    <property type="nucleotide sequence ID" value="NZ_FOTO01000006.1"/>
</dbReference>
<dbReference type="GO" id="GO:0120159">
    <property type="term" value="F:rRNA pseudouridine synthase activity"/>
    <property type="evidence" value="ECO:0007669"/>
    <property type="project" value="UniProtKB-ARBA"/>
</dbReference>
<dbReference type="PANTHER" id="PTHR21600:SF87">
    <property type="entry name" value="RNA PSEUDOURIDYLATE SYNTHASE DOMAIN-CONTAINING PROTEIN 1"/>
    <property type="match status" value="1"/>
</dbReference>
<evidence type="ECO:0000256" key="1">
    <source>
        <dbReference type="ARBA" id="ARBA00010876"/>
    </source>
</evidence>
<evidence type="ECO:0000313" key="7">
    <source>
        <dbReference type="EMBL" id="SFL78829.1"/>
    </source>
</evidence>
<evidence type="ECO:0000256" key="2">
    <source>
        <dbReference type="ARBA" id="ARBA00023235"/>
    </source>
</evidence>
<dbReference type="Pfam" id="PF01479">
    <property type="entry name" value="S4"/>
    <property type="match status" value="1"/>
</dbReference>
<feature type="region of interest" description="Disordered" evidence="4">
    <location>
        <begin position="277"/>
        <end position="297"/>
    </location>
</feature>
<sequence length="297" mass="32807">MTNSFFYSEDLPPVRLDKALARQLGFGVRRCRALIEAGHVLVDDRPCAKGALVRPGQHVLVSMPEDAAPTCHDVRLVTRNESFAALFKPGGLHTVAGRGASCLESCLPGLGLEAWELLNRLDHLTSGLVLAAGDQQSAAAYKTWQDAGQVRKWYLALARGVVQGLDSRERILDDKRRVVRVTTEEDEPLRWTRARAVCQVGDDTLLLVRILKGRRHQIRAHLAHAGHALIGDPVYGAGEPGGLYLHHWRLEMPGFEAAFLPDWPCVDHELVESLASDFDSDRDPPKFRILPSGEAKP</sequence>
<feature type="domain" description="RNA-binding S4" evidence="6">
    <location>
        <begin position="14"/>
        <end position="58"/>
    </location>
</feature>
<proteinExistence type="inferred from homology"/>
<evidence type="ECO:0000259" key="6">
    <source>
        <dbReference type="Pfam" id="PF01479"/>
    </source>
</evidence>